<accession>A0A6J6EU01</accession>
<dbReference type="AlphaFoldDB" id="A0A6J6EU01"/>
<proteinExistence type="predicted"/>
<reference evidence="1" key="1">
    <citation type="submission" date="2020-05" db="EMBL/GenBank/DDBJ databases">
        <authorList>
            <person name="Chiriac C."/>
            <person name="Salcher M."/>
            <person name="Ghai R."/>
            <person name="Kavagutti S V."/>
        </authorList>
    </citation>
    <scope>NUCLEOTIDE SEQUENCE</scope>
</reference>
<organism evidence="1">
    <name type="scientific">freshwater metagenome</name>
    <dbReference type="NCBI Taxonomy" id="449393"/>
    <lineage>
        <taxon>unclassified sequences</taxon>
        <taxon>metagenomes</taxon>
        <taxon>ecological metagenomes</taxon>
    </lineage>
</organism>
<gene>
    <name evidence="1" type="ORF">UFOPK1722_00869</name>
</gene>
<dbReference type="NCBIfam" id="TIGR04088">
    <property type="entry name" value="cognate_SipW"/>
    <property type="match status" value="1"/>
</dbReference>
<name>A0A6J6EU01_9ZZZZ</name>
<dbReference type="EMBL" id="CAEZTS010000065">
    <property type="protein sequence ID" value="CAB4578809.1"/>
    <property type="molecule type" value="Genomic_DNA"/>
</dbReference>
<protein>
    <submittedName>
        <fullName evidence="1">Unannotated protein</fullName>
    </submittedName>
</protein>
<evidence type="ECO:0000313" key="1">
    <source>
        <dbReference type="EMBL" id="CAB4578809.1"/>
    </source>
</evidence>
<sequence>MNRATNSRATRLGMNMGGGLLALAAMGTLVIGSTMALFSASETSAVNTFESGTVTVGPGDVASVVCKVQGIAPGDSSTMAPLGSKSSDSCSYAVKYTGSSDAWLSVDVLIESTGTSLYTGDAKGLQFFVADGATTIIDGTTFTTIDGGTAVATSGVTVEHILLSTTPAATGDTATFAVDFLLPLLASNALQGADTSITLTFHAVQSANQPIGSCRAGRQCNTITWG</sequence>
<dbReference type="InterPro" id="IPR023833">
    <property type="entry name" value="Signal_pept_SipW-depend-type"/>
</dbReference>